<dbReference type="OrthoDB" id="439642at2759"/>
<proteinExistence type="predicted"/>
<keyword evidence="2" id="KW-1185">Reference proteome</keyword>
<dbReference type="AlphaFoldDB" id="A0A812JV14"/>
<evidence type="ECO:0000313" key="1">
    <source>
        <dbReference type="EMBL" id="CAE7211423.1"/>
    </source>
</evidence>
<dbReference type="Proteomes" id="UP000604046">
    <property type="component" value="Unassembled WGS sequence"/>
</dbReference>
<reference evidence="1" key="1">
    <citation type="submission" date="2021-02" db="EMBL/GenBank/DDBJ databases">
        <authorList>
            <person name="Dougan E. K."/>
            <person name="Rhodes N."/>
            <person name="Thang M."/>
            <person name="Chan C."/>
        </authorList>
    </citation>
    <scope>NUCLEOTIDE SEQUENCE</scope>
</reference>
<sequence>MIPADVDRRVSMLLDGAASGEKLVNTVHQVMQVLRDNGLVTSMRLVPSAVGVHPKNRDGMGLNSSDVHTLLSNLLEVGFVSERTHCVAIEPASDEELKWNQQLIDSCQGLLGTMKPLQTLKALSLCGSHTNFALRVIADAAPHQGPESEKVTVGGRLDVGLVSKVDAALADHVRYGLNWEVLSSSVGLRWPELLQKKTLSSRPACGNSFPHFYQFALKLLVLRYCGGAEGLFLSETEKFVRARGSTTALGEKVWEAICHEIKGSKNQLPLFRHGLLKLAMTGMHLSATDCKRVFSNSSMVGKAVKADGLMSQLRTLATQASHGAPAEQNLVNVLGVVDSNMVAHVMNMQVADEKRYRSLEGICHDAVSILAKVLGVPIASLWEAHAETLPAAESGGKPADRLIELNPDGSMKQPGEILESMSIKAGTFVRRKKDKVECEVLHVDHAVKLKNLSDGRAVKVQIDAFVRGEWQVYTPKQEVHEIVDLELYGPQGQSVHPDFDIAHTVAKIHCEMHALVENHDVHGSMKMLKFVFRPTRSLVTKSAIGKGKLILVPFSSKVVARSSSDTLHGAAEVTLQNGCHDRRFFIVASNIMPKASEEAPDLPVGFLCPYFMIQTVEDESKANMTSVLSGTKSSDLRVPLMKNSVPLAAGQELLIFKAKAPKQEEPLEAASPQRRLKGKQAA</sequence>
<name>A0A812JV14_9DINO</name>
<gene>
    <name evidence="1" type="ORF">SNAT2548_LOCUS7104</name>
</gene>
<organism evidence="1 2">
    <name type="scientific">Symbiodinium natans</name>
    <dbReference type="NCBI Taxonomy" id="878477"/>
    <lineage>
        <taxon>Eukaryota</taxon>
        <taxon>Sar</taxon>
        <taxon>Alveolata</taxon>
        <taxon>Dinophyceae</taxon>
        <taxon>Suessiales</taxon>
        <taxon>Symbiodiniaceae</taxon>
        <taxon>Symbiodinium</taxon>
    </lineage>
</organism>
<protein>
    <submittedName>
        <fullName evidence="1">Uncharacterized protein</fullName>
    </submittedName>
</protein>
<comment type="caution">
    <text evidence="1">The sequence shown here is derived from an EMBL/GenBank/DDBJ whole genome shotgun (WGS) entry which is preliminary data.</text>
</comment>
<dbReference type="EMBL" id="CAJNDS010000489">
    <property type="protein sequence ID" value="CAE7211423.1"/>
    <property type="molecule type" value="Genomic_DNA"/>
</dbReference>
<accession>A0A812JV14</accession>
<evidence type="ECO:0000313" key="2">
    <source>
        <dbReference type="Proteomes" id="UP000604046"/>
    </source>
</evidence>